<feature type="compositionally biased region" description="Low complexity" evidence="6">
    <location>
        <begin position="147"/>
        <end position="170"/>
    </location>
</feature>
<dbReference type="Pfam" id="PF16589">
    <property type="entry name" value="BRCT_2"/>
    <property type="match status" value="1"/>
</dbReference>
<evidence type="ECO:0000256" key="1">
    <source>
        <dbReference type="ARBA" id="ARBA00004123"/>
    </source>
</evidence>
<dbReference type="eggNOG" id="KOG2043">
    <property type="taxonomic scope" value="Eukaryota"/>
</dbReference>
<feature type="compositionally biased region" description="Pro residues" evidence="6">
    <location>
        <begin position="198"/>
        <end position="207"/>
    </location>
</feature>
<comment type="subcellular location">
    <subcellularLocation>
        <location evidence="1">Nucleus</location>
    </subcellularLocation>
</comment>
<feature type="compositionally biased region" description="Polar residues" evidence="6">
    <location>
        <begin position="127"/>
        <end position="136"/>
    </location>
</feature>
<feature type="domain" description="BRCT" evidence="7">
    <location>
        <begin position="754"/>
        <end position="819"/>
    </location>
</feature>
<organism evidence="8 9">
    <name type="scientific">Caenorhabditis tropicalis</name>
    <dbReference type="NCBI Taxonomy" id="1561998"/>
    <lineage>
        <taxon>Eukaryota</taxon>
        <taxon>Metazoa</taxon>
        <taxon>Ecdysozoa</taxon>
        <taxon>Nematoda</taxon>
        <taxon>Chromadorea</taxon>
        <taxon>Rhabditida</taxon>
        <taxon>Rhabditina</taxon>
        <taxon>Rhabditomorpha</taxon>
        <taxon>Rhabditoidea</taxon>
        <taxon>Rhabditidae</taxon>
        <taxon>Peloderinae</taxon>
        <taxon>Caenorhabditis</taxon>
    </lineage>
</organism>
<dbReference type="PANTHER" id="PTHR23196:SF1">
    <property type="entry name" value="PAX-INTERACTING PROTEIN 1"/>
    <property type="match status" value="1"/>
</dbReference>
<dbReference type="PANTHER" id="PTHR23196">
    <property type="entry name" value="PAX TRANSCRIPTION ACTIVATION DOMAIN INTERACTING PROTEIN"/>
    <property type="match status" value="1"/>
</dbReference>
<dbReference type="Pfam" id="PF00533">
    <property type="entry name" value="BRCT"/>
    <property type="match status" value="3"/>
</dbReference>
<feature type="domain" description="BRCT" evidence="7">
    <location>
        <begin position="583"/>
        <end position="670"/>
    </location>
</feature>
<dbReference type="GO" id="GO:0044666">
    <property type="term" value="C:MLL3/4 complex"/>
    <property type="evidence" value="ECO:0007669"/>
    <property type="project" value="TreeGrafter"/>
</dbReference>
<feature type="compositionally biased region" description="Polar residues" evidence="6">
    <location>
        <begin position="171"/>
        <end position="180"/>
    </location>
</feature>
<dbReference type="Proteomes" id="UP000095282">
    <property type="component" value="Unplaced"/>
</dbReference>
<keyword evidence="3" id="KW-0539">Nucleus</keyword>
<evidence type="ECO:0000313" key="8">
    <source>
        <dbReference type="Proteomes" id="UP000095282"/>
    </source>
</evidence>
<dbReference type="AlphaFoldDB" id="A0A1I7TDI7"/>
<feature type="compositionally biased region" description="Low complexity" evidence="6">
    <location>
        <begin position="208"/>
        <end position="229"/>
    </location>
</feature>
<evidence type="ECO:0000313" key="9">
    <source>
        <dbReference type="WBParaSite" id="Csp11.Scaffold585.g4862.t2"/>
    </source>
</evidence>
<name>A0A1I7TDI7_9PELO</name>
<evidence type="ECO:0000256" key="5">
    <source>
        <dbReference type="ARBA" id="ARBA00030146"/>
    </source>
</evidence>
<dbReference type="GO" id="GO:0006974">
    <property type="term" value="P:DNA damage response"/>
    <property type="evidence" value="ECO:0007669"/>
    <property type="project" value="UniProtKB-KW"/>
</dbReference>
<keyword evidence="2" id="KW-0227">DNA damage</keyword>
<sequence>MSDSMETDEVVSQRPESPPLGLLDPSRIQNPLAVDQTQQMPQQTSNESGFVMPEQPRQQLPQQNWQRTPTMSPANIYQPGSGPPSSQRSSTGTPNHQMGPQQQFFESPIHSQGAPMTPQSAGPPGSNCGTPQSAGPPSSAPVPYDYQAAQMQQQQHAQAMAAAAAQQQQQYGNQNPQQMHDSPYRMMGMHQHPGHPSQYPPGYPPPQWQQQMYARQAAAAAQQRAAAQRVPYPPSAYPPGMSGPPGPMTPVYPPQTPTGQRTTPGSAGPGTGPPGTPQRPQYPQGTNPQPQPQFAYPPTQQMTPTGQPPGYPIPGTPTFPSPAHQMYRQGPPTAPPGIRQYISPQGGQQQPTPGTPHRFPSQPTPGATASPHFAPAPGAIGADLRSPSLMSPNQHPSQQHTPVLPRALHNDVAPQAMRPMALPSQAIPQPQVTPQTPLSSTSLPPQSAGSNQFVYRPGPPGHMHHDPNAFPPPIISDPELFLSGMLIHCFDPDKLFEDKLDRQTLEFMIKYHGGEIEFEPSKFAEKVHQISHVLVDSCRNINVRQSLEQRKRIISMQWLVDVFQRQKGDIPWKLAHLPAPFNENFRPYLGKLFSLSGFDESERGAISFMAEAMGAKITPFLAKQNDLLIAKAPAEKVTKAVEWKIPVVNYQWIADAYVCGSAQPHERPNVENPRYQLGQNCHEVNSSPAVIEMFSNEFAAMISSIEEKDRRWKEHLEKIGQNRLHKDFYQIPEPDPKVIVWFGDAIDEETLGILKKKVEFLGGKYTEKIQKATHVVVMSGRRSLHLLEAIIRGKNIVDPEWIVDSYIQRTWRDTFDYFLHDKALEKELAYNCKRSVLRARHKPVFEDIEFHITKFVEPCQKDLVRLIELGGGKVHEDKPDPKYLARCIETEQPYIIISCENDARFLSYLAETKLPIYNVDLCLFAMLRQVIEPLPQYRIPIPIVVKAPVFRQPPPYTAQTPASAIKEKVSTTPVPSTETHLDKNS</sequence>
<feature type="compositionally biased region" description="Polar residues" evidence="6">
    <location>
        <begin position="95"/>
        <end position="105"/>
    </location>
</feature>
<feature type="compositionally biased region" description="Polar residues" evidence="6">
    <location>
        <begin position="388"/>
        <end position="401"/>
    </location>
</feature>
<feature type="compositionally biased region" description="Low complexity" evidence="6">
    <location>
        <begin position="296"/>
        <end position="305"/>
    </location>
</feature>
<feature type="compositionally biased region" description="Polar residues" evidence="6">
    <location>
        <begin position="35"/>
        <end position="48"/>
    </location>
</feature>
<proteinExistence type="predicted"/>
<dbReference type="SMART" id="SM00292">
    <property type="entry name" value="BRCT"/>
    <property type="match status" value="4"/>
</dbReference>
<dbReference type="WBParaSite" id="Csp11.Scaffold585.g4862.t2">
    <property type="protein sequence ID" value="Csp11.Scaffold585.g4862.t2"/>
    <property type="gene ID" value="Csp11.Scaffold585.g4862"/>
</dbReference>
<dbReference type="STRING" id="1561998.A0A1I7TDI7"/>
<feature type="compositionally biased region" description="Low complexity" evidence="6">
    <location>
        <begin position="344"/>
        <end position="356"/>
    </location>
</feature>
<feature type="region of interest" description="Disordered" evidence="6">
    <location>
        <begin position="427"/>
        <end position="452"/>
    </location>
</feature>
<dbReference type="SUPFAM" id="SSF52113">
    <property type="entry name" value="BRCT domain"/>
    <property type="match status" value="3"/>
</dbReference>
<feature type="region of interest" description="Disordered" evidence="6">
    <location>
        <begin position="1"/>
        <end position="401"/>
    </location>
</feature>
<dbReference type="Gene3D" id="3.40.50.10190">
    <property type="entry name" value="BRCT domain"/>
    <property type="match status" value="4"/>
</dbReference>
<keyword evidence="8" id="KW-1185">Reference proteome</keyword>
<feature type="domain" description="BRCT" evidence="7">
    <location>
        <begin position="470"/>
        <end position="567"/>
    </location>
</feature>
<accession>A0A1I7TDI7</accession>
<feature type="compositionally biased region" description="Low complexity" evidence="6">
    <location>
        <begin position="53"/>
        <end position="69"/>
    </location>
</feature>
<dbReference type="InterPro" id="IPR001357">
    <property type="entry name" value="BRCT_dom"/>
</dbReference>
<dbReference type="CDD" id="cd18432">
    <property type="entry name" value="BRCT_PAXIP1_rpt6_like"/>
    <property type="match status" value="1"/>
</dbReference>
<feature type="compositionally biased region" description="Pro residues" evidence="6">
    <location>
        <begin position="231"/>
        <end position="256"/>
    </location>
</feature>
<feature type="compositionally biased region" description="Low complexity" evidence="6">
    <location>
        <begin position="428"/>
        <end position="447"/>
    </location>
</feature>
<evidence type="ECO:0000259" key="7">
    <source>
        <dbReference type="PROSITE" id="PS50172"/>
    </source>
</evidence>
<protein>
    <recommendedName>
        <fullName evidence="4">PAX-interacting protein 1</fullName>
    </recommendedName>
    <alternativeName>
        <fullName evidence="5">PAX transactivation activation domain-interacting protein</fullName>
    </alternativeName>
</protein>
<evidence type="ECO:0000256" key="6">
    <source>
        <dbReference type="SAM" id="MobiDB-lite"/>
    </source>
</evidence>
<reference evidence="9" key="1">
    <citation type="submission" date="2016-11" db="UniProtKB">
        <authorList>
            <consortium name="WormBaseParasite"/>
        </authorList>
    </citation>
    <scope>IDENTIFICATION</scope>
</reference>
<dbReference type="InterPro" id="IPR051579">
    <property type="entry name" value="DDR_Transcriptional_Reg"/>
</dbReference>
<dbReference type="PROSITE" id="PS50172">
    <property type="entry name" value="BRCT"/>
    <property type="match status" value="3"/>
</dbReference>
<feature type="compositionally biased region" description="Pro residues" evidence="6">
    <location>
        <begin position="306"/>
        <end position="320"/>
    </location>
</feature>
<feature type="compositionally biased region" description="Low complexity" evidence="6">
    <location>
        <begin position="78"/>
        <end position="94"/>
    </location>
</feature>
<evidence type="ECO:0000256" key="3">
    <source>
        <dbReference type="ARBA" id="ARBA00023242"/>
    </source>
</evidence>
<dbReference type="InterPro" id="IPR036420">
    <property type="entry name" value="BRCT_dom_sf"/>
</dbReference>
<evidence type="ECO:0000256" key="4">
    <source>
        <dbReference type="ARBA" id="ARBA00023858"/>
    </source>
</evidence>
<feature type="compositionally biased region" description="Low complexity" evidence="6">
    <location>
        <begin position="257"/>
        <end position="266"/>
    </location>
</feature>
<evidence type="ECO:0000256" key="2">
    <source>
        <dbReference type="ARBA" id="ARBA00022763"/>
    </source>
</evidence>
<feature type="region of interest" description="Disordered" evidence="6">
    <location>
        <begin position="958"/>
        <end position="985"/>
    </location>
</feature>